<feature type="compositionally biased region" description="Low complexity" evidence="1">
    <location>
        <begin position="13"/>
        <end position="25"/>
    </location>
</feature>
<name>A0A7X0FRH0_9MICO</name>
<protein>
    <submittedName>
        <fullName evidence="2">Uncharacterized protein</fullName>
    </submittedName>
</protein>
<dbReference type="AlphaFoldDB" id="A0A7X0FRH0"/>
<evidence type="ECO:0000313" key="2">
    <source>
        <dbReference type="EMBL" id="MBB6392363.1"/>
    </source>
</evidence>
<comment type="caution">
    <text evidence="2">The sequence shown here is derived from an EMBL/GenBank/DDBJ whole genome shotgun (WGS) entry which is preliminary data.</text>
</comment>
<dbReference type="EMBL" id="JACHML010000001">
    <property type="protein sequence ID" value="MBB6392363.1"/>
    <property type="molecule type" value="Genomic_DNA"/>
</dbReference>
<proteinExistence type="predicted"/>
<feature type="compositionally biased region" description="Polar residues" evidence="1">
    <location>
        <begin position="1"/>
        <end position="12"/>
    </location>
</feature>
<evidence type="ECO:0000256" key="1">
    <source>
        <dbReference type="SAM" id="MobiDB-lite"/>
    </source>
</evidence>
<dbReference type="Proteomes" id="UP000537775">
    <property type="component" value="Unassembled WGS sequence"/>
</dbReference>
<gene>
    <name evidence="2" type="ORF">HD594_002676</name>
</gene>
<accession>A0A7X0FRH0</accession>
<reference evidence="2 3" key="1">
    <citation type="submission" date="2020-08" db="EMBL/GenBank/DDBJ databases">
        <title>Sequencing the genomes of 1000 actinobacteria strains.</title>
        <authorList>
            <person name="Klenk H.-P."/>
        </authorList>
    </citation>
    <scope>NUCLEOTIDE SEQUENCE [LARGE SCALE GENOMIC DNA]</scope>
    <source>
        <strain evidence="2 3">DSM 12511</strain>
    </source>
</reference>
<evidence type="ECO:0000313" key="3">
    <source>
        <dbReference type="Proteomes" id="UP000537775"/>
    </source>
</evidence>
<organism evidence="2 3">
    <name type="scientific">Microbacterium thalassium</name>
    <dbReference type="NCBI Taxonomy" id="362649"/>
    <lineage>
        <taxon>Bacteria</taxon>
        <taxon>Bacillati</taxon>
        <taxon>Actinomycetota</taxon>
        <taxon>Actinomycetes</taxon>
        <taxon>Micrococcales</taxon>
        <taxon>Microbacteriaceae</taxon>
        <taxon>Microbacterium</taxon>
    </lineage>
</organism>
<feature type="region of interest" description="Disordered" evidence="1">
    <location>
        <begin position="1"/>
        <end position="33"/>
    </location>
</feature>
<keyword evidence="3" id="KW-1185">Reference proteome</keyword>
<sequence length="135" mass="14343">MTSCTGTATVDQSAPPAESSSPDAACDVSDVDPQQQYPDVLAAELAPGSDGFTVSVTICSPYDTPERYADGWRVLTPDGEVLAEHQLTHDHASEQPFTRTSSPFSIPDDIDQVTVEARDQANGYGGETVTIDVPR</sequence>